<proteinExistence type="predicted"/>
<keyword evidence="5" id="KW-0676">Redox-active center</keyword>
<dbReference type="SUPFAM" id="SSF64397">
    <property type="entry name" value="Hsp33 domain"/>
    <property type="match status" value="1"/>
</dbReference>
<evidence type="ECO:0000313" key="6">
    <source>
        <dbReference type="EMBL" id="MBH9575482.1"/>
    </source>
</evidence>
<dbReference type="GO" id="GO:0005737">
    <property type="term" value="C:cytoplasm"/>
    <property type="evidence" value="ECO:0007669"/>
    <property type="project" value="InterPro"/>
</dbReference>
<evidence type="ECO:0000256" key="4">
    <source>
        <dbReference type="ARBA" id="ARBA00023186"/>
    </source>
</evidence>
<dbReference type="GO" id="GO:0051082">
    <property type="term" value="F:unfolded protein binding"/>
    <property type="evidence" value="ECO:0007669"/>
    <property type="project" value="InterPro"/>
</dbReference>
<evidence type="ECO:0000256" key="2">
    <source>
        <dbReference type="ARBA" id="ARBA00022833"/>
    </source>
</evidence>
<dbReference type="GO" id="GO:0042026">
    <property type="term" value="P:protein refolding"/>
    <property type="evidence" value="ECO:0007669"/>
    <property type="project" value="TreeGrafter"/>
</dbReference>
<evidence type="ECO:0000313" key="7">
    <source>
        <dbReference type="Proteomes" id="UP000613266"/>
    </source>
</evidence>
<dbReference type="SUPFAM" id="SSF118352">
    <property type="entry name" value="HSP33 redox switch-like"/>
    <property type="match status" value="1"/>
</dbReference>
<sequence>MSEFQKFMFEGLPVRGVVVRLTDSWQELQSRRQEPLPDAVMALLGEMSACALLLQGNLKFQGALVMQMSGDGPVKLAVAEARTDLSYRATANVTGAVPRLDSKGQFDLADLLNVHGGGRCAITLDADDRPPGVHPYQGVVPLNDEHAARFSRLAQAVEQYMKLSEQLDTKIVLAADAHSAAGMLIQRMPLEGEANLEGRVGAEQAAELLDAFPRIAMKVATLQPEELLRLPMDELLHRLFWEEPLRRFEPATPRFACTCSRERVGRMLVGLGREEIESILAERPDVEVACNFCGAPYRFDAVDCAQLFQAAGSVAPPQGSVQ</sequence>
<dbReference type="RefSeq" id="WP_198109097.1">
    <property type="nucleotide sequence ID" value="NZ_JAEDAK010000001.1"/>
</dbReference>
<name>A0A931J366_9BURK</name>
<dbReference type="EMBL" id="JAEDAK010000001">
    <property type="protein sequence ID" value="MBH9575482.1"/>
    <property type="molecule type" value="Genomic_DNA"/>
</dbReference>
<comment type="caution">
    <text evidence="6">The sequence shown here is derived from an EMBL/GenBank/DDBJ whole genome shotgun (WGS) entry which is preliminary data.</text>
</comment>
<dbReference type="AlphaFoldDB" id="A0A931J366"/>
<dbReference type="PIRSF" id="PIRSF005261">
    <property type="entry name" value="Heat_shock_Hsp33"/>
    <property type="match status" value="1"/>
</dbReference>
<gene>
    <name evidence="6" type="ORF">I7X39_01065</name>
</gene>
<dbReference type="Gene3D" id="3.90.1280.10">
    <property type="entry name" value="HSP33 redox switch-like"/>
    <property type="match status" value="1"/>
</dbReference>
<evidence type="ECO:0000256" key="3">
    <source>
        <dbReference type="ARBA" id="ARBA00023157"/>
    </source>
</evidence>
<dbReference type="InterPro" id="IPR016154">
    <property type="entry name" value="Heat_shock_Hsp33_C"/>
</dbReference>
<dbReference type="InterPro" id="IPR023212">
    <property type="entry name" value="Hsp33_helix_hairpin_bin_dom_sf"/>
</dbReference>
<dbReference type="PANTHER" id="PTHR30111">
    <property type="entry name" value="33 KDA CHAPERONIN"/>
    <property type="match status" value="1"/>
</dbReference>
<keyword evidence="1" id="KW-0963">Cytoplasm</keyword>
<dbReference type="Gene3D" id="1.10.287.480">
    <property type="entry name" value="helix hairpin bin"/>
    <property type="match status" value="1"/>
</dbReference>
<dbReference type="CDD" id="cd00498">
    <property type="entry name" value="Hsp33"/>
    <property type="match status" value="1"/>
</dbReference>
<keyword evidence="2" id="KW-0862">Zinc</keyword>
<protein>
    <submittedName>
        <fullName evidence="6">Hsp33 family molecular chaperone HslO</fullName>
    </submittedName>
</protein>
<keyword evidence="4" id="KW-0143">Chaperone</keyword>
<dbReference type="GO" id="GO:0044183">
    <property type="term" value="F:protein folding chaperone"/>
    <property type="evidence" value="ECO:0007669"/>
    <property type="project" value="TreeGrafter"/>
</dbReference>
<dbReference type="Gene3D" id="3.55.30.10">
    <property type="entry name" value="Hsp33 domain"/>
    <property type="match status" value="1"/>
</dbReference>
<keyword evidence="3" id="KW-1015">Disulfide bond</keyword>
<dbReference type="InterPro" id="IPR000397">
    <property type="entry name" value="Heat_shock_Hsp33"/>
</dbReference>
<evidence type="ECO:0000256" key="5">
    <source>
        <dbReference type="ARBA" id="ARBA00023284"/>
    </source>
</evidence>
<organism evidence="6 7">
    <name type="scientific">Inhella proteolytica</name>
    <dbReference type="NCBI Taxonomy" id="2795029"/>
    <lineage>
        <taxon>Bacteria</taxon>
        <taxon>Pseudomonadati</taxon>
        <taxon>Pseudomonadota</taxon>
        <taxon>Betaproteobacteria</taxon>
        <taxon>Burkholderiales</taxon>
        <taxon>Sphaerotilaceae</taxon>
        <taxon>Inhella</taxon>
    </lineage>
</organism>
<dbReference type="PANTHER" id="PTHR30111:SF1">
    <property type="entry name" value="33 KDA CHAPERONIN"/>
    <property type="match status" value="1"/>
</dbReference>
<keyword evidence="7" id="KW-1185">Reference proteome</keyword>
<dbReference type="Pfam" id="PF01430">
    <property type="entry name" value="HSP33"/>
    <property type="match status" value="1"/>
</dbReference>
<accession>A0A931J366</accession>
<evidence type="ECO:0000256" key="1">
    <source>
        <dbReference type="ARBA" id="ARBA00022490"/>
    </source>
</evidence>
<dbReference type="InterPro" id="IPR016153">
    <property type="entry name" value="Heat_shock_Hsp33_N"/>
</dbReference>
<dbReference type="Proteomes" id="UP000613266">
    <property type="component" value="Unassembled WGS sequence"/>
</dbReference>
<reference evidence="6" key="1">
    <citation type="submission" date="2020-12" db="EMBL/GenBank/DDBJ databases">
        <title>The genome sequence of Inhella sp. 1Y17.</title>
        <authorList>
            <person name="Liu Y."/>
        </authorList>
    </citation>
    <scope>NUCLEOTIDE SEQUENCE</scope>
    <source>
        <strain evidence="6">1Y17</strain>
    </source>
</reference>